<keyword evidence="3" id="KW-1185">Reference proteome</keyword>
<evidence type="ECO:0000256" key="1">
    <source>
        <dbReference type="SAM" id="MobiDB-lite"/>
    </source>
</evidence>
<dbReference type="AlphaFoldDB" id="A0A2J8A6D2"/>
<feature type="non-terminal residue" evidence="2">
    <location>
        <position position="1"/>
    </location>
</feature>
<dbReference type="Proteomes" id="UP000236333">
    <property type="component" value="Unassembled WGS sequence"/>
</dbReference>
<feature type="region of interest" description="Disordered" evidence="1">
    <location>
        <begin position="1"/>
        <end position="73"/>
    </location>
</feature>
<sequence length="201" mass="21821">PAAARLLRGRSAPSPSESRHRRPRRTRSSRRGCAARRSASCRQRRARTACRGRSASSSPSSSPLRPWAPSLSSMPATRSLACCRPTTRCGRPSCCSLRSRASPWRASYSSRVSTASTPRRSARTSWTATCEGREAGSGATEASVFWLLKERMQGETYYDRTWLAGFTIGAGGEVEAAGEPMDRRAAGLGERVRAAGLRRGK</sequence>
<feature type="compositionally biased region" description="Basic residues" evidence="1">
    <location>
        <begin position="19"/>
        <end position="34"/>
    </location>
</feature>
<name>A0A2J8A6D2_9CHLO</name>
<dbReference type="EMBL" id="PGGS01000146">
    <property type="protein sequence ID" value="PNH08086.1"/>
    <property type="molecule type" value="Genomic_DNA"/>
</dbReference>
<proteinExistence type="predicted"/>
<reference evidence="2 3" key="1">
    <citation type="journal article" date="2017" name="Mol. Biol. Evol.">
        <title>The 4-celled Tetrabaena socialis nuclear genome reveals the essential components for genetic control of cell number at the origin of multicellularity in the volvocine lineage.</title>
        <authorList>
            <person name="Featherston J."/>
            <person name="Arakaki Y."/>
            <person name="Hanschen E.R."/>
            <person name="Ferris P.J."/>
            <person name="Michod R.E."/>
            <person name="Olson B.J.S.C."/>
            <person name="Nozaki H."/>
            <person name="Durand P.M."/>
        </authorList>
    </citation>
    <scope>NUCLEOTIDE SEQUENCE [LARGE SCALE GENOMIC DNA]</scope>
    <source>
        <strain evidence="2 3">NIES-571</strain>
    </source>
</reference>
<organism evidence="2 3">
    <name type="scientific">Tetrabaena socialis</name>
    <dbReference type="NCBI Taxonomy" id="47790"/>
    <lineage>
        <taxon>Eukaryota</taxon>
        <taxon>Viridiplantae</taxon>
        <taxon>Chlorophyta</taxon>
        <taxon>core chlorophytes</taxon>
        <taxon>Chlorophyceae</taxon>
        <taxon>CS clade</taxon>
        <taxon>Chlamydomonadales</taxon>
        <taxon>Tetrabaenaceae</taxon>
        <taxon>Tetrabaena</taxon>
    </lineage>
</organism>
<comment type="caution">
    <text evidence="2">The sequence shown here is derived from an EMBL/GenBank/DDBJ whole genome shotgun (WGS) entry which is preliminary data.</text>
</comment>
<protein>
    <submittedName>
        <fullName evidence="2">Uncharacterized protein</fullName>
    </submittedName>
</protein>
<evidence type="ECO:0000313" key="2">
    <source>
        <dbReference type="EMBL" id="PNH08086.1"/>
    </source>
</evidence>
<feature type="non-terminal residue" evidence="2">
    <location>
        <position position="201"/>
    </location>
</feature>
<gene>
    <name evidence="2" type="ORF">TSOC_005402</name>
</gene>
<accession>A0A2J8A6D2</accession>
<feature type="compositionally biased region" description="Low complexity" evidence="1">
    <location>
        <begin position="51"/>
        <end position="73"/>
    </location>
</feature>
<evidence type="ECO:0000313" key="3">
    <source>
        <dbReference type="Proteomes" id="UP000236333"/>
    </source>
</evidence>